<protein>
    <submittedName>
        <fullName evidence="3">Uncharacterized protein</fullName>
    </submittedName>
</protein>
<keyword evidence="4" id="KW-1185">Reference proteome</keyword>
<name>A0A4V3G7V7_9FIRM</name>
<sequence length="488" mass="54604">MKNLLESKFSKKNLRLISMAMGIAALIFYFITKSLTSSIASGGSLGAFTFVFIVFYVCIALASILAIYYAYRIYFKNQDKDVSVAITFGVCCWTIVILLLNIQTVMFFYKAANATSFWDLAALADSAESVEMAAHLLDLTLWVLVILAGYNGYMFNKTKGMPEEVAQPTVTATETSTADTTTASTSTSTASESPDLDKKPNETVEKIKGFVATKKGKGIIAGVLVVCLVVIVGFNVLSNRKTEVDLTKAVEVTFEGVSGEGYAYITNDEIEFDGNDDDVEDFIDNVYFTLSKTSGLKNGDEITLKAKYNSSLADKYKIDPINDKLTVTVEGLDIEFESYDDLSKDEKKKVETAWTEYFEDGSNFDEEVRDDLEYDFKRDSTIALSDKQVVGRYYGDSEYAGDDVIVYVVKVTASGTERYDDKEKKITRYYHINLQDVTPKTIEKVKKNKFELTYSSELTDVDNDADALEETVDYYEGRYNDYTMTKLK</sequence>
<organism evidence="3 4">
    <name type="scientific">Breznakia blatticola</name>
    <dbReference type="NCBI Taxonomy" id="1754012"/>
    <lineage>
        <taxon>Bacteria</taxon>
        <taxon>Bacillati</taxon>
        <taxon>Bacillota</taxon>
        <taxon>Erysipelotrichia</taxon>
        <taxon>Erysipelotrichales</taxon>
        <taxon>Erysipelotrichaceae</taxon>
        <taxon>Breznakia</taxon>
    </lineage>
</organism>
<keyword evidence="2" id="KW-1133">Transmembrane helix</keyword>
<keyword evidence="2" id="KW-0812">Transmembrane</keyword>
<dbReference type="OrthoDB" id="2236865at2"/>
<dbReference type="RefSeq" id="WP_134169068.1">
    <property type="nucleotide sequence ID" value="NZ_SODD01000012.1"/>
</dbReference>
<accession>A0A4V3G7V7</accession>
<evidence type="ECO:0000256" key="1">
    <source>
        <dbReference type="SAM" id="MobiDB-lite"/>
    </source>
</evidence>
<feature type="region of interest" description="Disordered" evidence="1">
    <location>
        <begin position="166"/>
        <end position="200"/>
    </location>
</feature>
<dbReference type="AlphaFoldDB" id="A0A4V3G7V7"/>
<feature type="transmembrane region" description="Helical" evidence="2">
    <location>
        <begin position="44"/>
        <end position="71"/>
    </location>
</feature>
<evidence type="ECO:0000313" key="4">
    <source>
        <dbReference type="Proteomes" id="UP000294743"/>
    </source>
</evidence>
<feature type="transmembrane region" description="Helical" evidence="2">
    <location>
        <begin position="83"/>
        <end position="112"/>
    </location>
</feature>
<gene>
    <name evidence="3" type="ORF">EDD63_11210</name>
</gene>
<feature type="compositionally biased region" description="Low complexity" evidence="1">
    <location>
        <begin position="171"/>
        <end position="193"/>
    </location>
</feature>
<feature type="transmembrane region" description="Helical" evidence="2">
    <location>
        <begin position="218"/>
        <end position="237"/>
    </location>
</feature>
<feature type="transmembrane region" description="Helical" evidence="2">
    <location>
        <begin position="12"/>
        <end position="32"/>
    </location>
</feature>
<feature type="transmembrane region" description="Helical" evidence="2">
    <location>
        <begin position="132"/>
        <end position="153"/>
    </location>
</feature>
<reference evidence="3 4" key="1">
    <citation type="submission" date="2019-03" db="EMBL/GenBank/DDBJ databases">
        <title>Genomic Encyclopedia of Type Strains, Phase IV (KMG-IV): sequencing the most valuable type-strain genomes for metagenomic binning, comparative biology and taxonomic classification.</title>
        <authorList>
            <person name="Goeker M."/>
        </authorList>
    </citation>
    <scope>NUCLEOTIDE SEQUENCE [LARGE SCALE GENOMIC DNA]</scope>
    <source>
        <strain evidence="3 4">DSM 28867</strain>
    </source>
</reference>
<evidence type="ECO:0000256" key="2">
    <source>
        <dbReference type="SAM" id="Phobius"/>
    </source>
</evidence>
<keyword evidence="2" id="KW-0472">Membrane</keyword>
<evidence type="ECO:0000313" key="3">
    <source>
        <dbReference type="EMBL" id="TDW20544.1"/>
    </source>
</evidence>
<dbReference type="Proteomes" id="UP000294743">
    <property type="component" value="Unassembled WGS sequence"/>
</dbReference>
<comment type="caution">
    <text evidence="3">The sequence shown here is derived from an EMBL/GenBank/DDBJ whole genome shotgun (WGS) entry which is preliminary data.</text>
</comment>
<proteinExistence type="predicted"/>
<dbReference type="EMBL" id="SODD01000012">
    <property type="protein sequence ID" value="TDW20544.1"/>
    <property type="molecule type" value="Genomic_DNA"/>
</dbReference>